<proteinExistence type="predicted"/>
<feature type="domain" description="WCX" evidence="2">
    <location>
        <begin position="258"/>
        <end position="334"/>
    </location>
</feature>
<sequence>MGINNNALFRQIEILRAIPNTPDRAMSTATIQTVLEGKGFNVPARTLQRDLKVLTKQFNLNCDTSMPMYKWSFKGNSPINFESMDTATALTWVLARDQFSGLLPKIVMEQLNQYFEAAQNYLDGLRQNSLVDWTKRVASLPNGKPLIPAKVDDRIWWNLSLALLEGYALDVVYNKRGEGEPKSYVIHPYGMIIRHSVSYLVGSANDHQDIAHFALHRFLQAKKSDQPYRSVPSFKIQDHISKGGFGVRMSEGLSYDVQLYATIKKELAQTLLETPLGFDQELRLSDSSDSYELIVTIPNDQQTFMWVLSHGSQINVIEPVEWREKIHEHAKAILSASI</sequence>
<dbReference type="EMBL" id="JAGSSV010000023">
    <property type="protein sequence ID" value="MBR7889911.1"/>
    <property type="molecule type" value="Genomic_DNA"/>
</dbReference>
<keyword evidence="4" id="KW-1185">Reference proteome</keyword>
<dbReference type="Pfam" id="PF25583">
    <property type="entry name" value="WCX"/>
    <property type="match status" value="1"/>
</dbReference>
<evidence type="ECO:0000259" key="2">
    <source>
        <dbReference type="Pfam" id="PF25583"/>
    </source>
</evidence>
<evidence type="ECO:0000313" key="4">
    <source>
        <dbReference type="Proteomes" id="UP000679722"/>
    </source>
</evidence>
<dbReference type="InterPro" id="IPR026881">
    <property type="entry name" value="WYL_dom"/>
</dbReference>
<dbReference type="PANTHER" id="PTHR34580:SF1">
    <property type="entry name" value="PROTEIN PAFC"/>
    <property type="match status" value="1"/>
</dbReference>
<feature type="domain" description="WYL" evidence="1">
    <location>
        <begin position="159"/>
        <end position="222"/>
    </location>
</feature>
<organism evidence="3 4">
    <name type="scientific">Marinomonas vulgaris</name>
    <dbReference type="NCBI Taxonomy" id="2823372"/>
    <lineage>
        <taxon>Bacteria</taxon>
        <taxon>Pseudomonadati</taxon>
        <taxon>Pseudomonadota</taxon>
        <taxon>Gammaproteobacteria</taxon>
        <taxon>Oceanospirillales</taxon>
        <taxon>Oceanospirillaceae</taxon>
        <taxon>Marinomonas</taxon>
    </lineage>
</organism>
<dbReference type="InterPro" id="IPR057727">
    <property type="entry name" value="WCX_dom"/>
</dbReference>
<gene>
    <name evidence="3" type="ORF">J9B83_13370</name>
</gene>
<dbReference type="InterPro" id="IPR051534">
    <property type="entry name" value="CBASS_pafABC_assoc_protein"/>
</dbReference>
<dbReference type="RefSeq" id="WP_211537334.1">
    <property type="nucleotide sequence ID" value="NZ_JAGSSV010000023.1"/>
</dbReference>
<reference evidence="4" key="1">
    <citation type="submission" date="2023-07" db="EMBL/GenBank/DDBJ databases">
        <title>Marinomonas vulgaris A79, complete genome.</title>
        <authorList>
            <person name="Ying J.-J."/>
        </authorList>
    </citation>
    <scope>NUCLEOTIDE SEQUENCE [LARGE SCALE GENOMIC DNA]</scope>
    <source>
        <strain evidence="4">A79</strain>
    </source>
</reference>
<dbReference type="PANTHER" id="PTHR34580">
    <property type="match status" value="1"/>
</dbReference>
<dbReference type="PROSITE" id="PS52050">
    <property type="entry name" value="WYL"/>
    <property type="match status" value="1"/>
</dbReference>
<comment type="caution">
    <text evidence="3">The sequence shown here is derived from an EMBL/GenBank/DDBJ whole genome shotgun (WGS) entry which is preliminary data.</text>
</comment>
<dbReference type="Proteomes" id="UP000679722">
    <property type="component" value="Unassembled WGS sequence"/>
</dbReference>
<accession>A0ABS5HE30</accession>
<name>A0ABS5HE30_9GAMM</name>
<evidence type="ECO:0000313" key="3">
    <source>
        <dbReference type="EMBL" id="MBR7889911.1"/>
    </source>
</evidence>
<protein>
    <submittedName>
        <fullName evidence="3">WYL domain-containing protein</fullName>
    </submittedName>
</protein>
<dbReference type="Pfam" id="PF13280">
    <property type="entry name" value="WYL"/>
    <property type="match status" value="1"/>
</dbReference>
<evidence type="ECO:0000259" key="1">
    <source>
        <dbReference type="Pfam" id="PF13280"/>
    </source>
</evidence>